<organism evidence="1 2">
    <name type="scientific">Bifidobacterium adolescentis (strain ATCC 15703 / DSM 20083 / NCTC 11814 / E194a)</name>
    <dbReference type="NCBI Taxonomy" id="367928"/>
    <lineage>
        <taxon>Bacteria</taxon>
        <taxon>Bacillati</taxon>
        <taxon>Actinomycetota</taxon>
        <taxon>Actinomycetes</taxon>
        <taxon>Bifidobacteriales</taxon>
        <taxon>Bifidobacteriaceae</taxon>
        <taxon>Bifidobacterium</taxon>
    </lineage>
</organism>
<gene>
    <name evidence="1" type="ordered locus">BAD_1277</name>
</gene>
<dbReference type="GeneID" id="4557288"/>
<dbReference type="GO" id="GO:0005524">
    <property type="term" value="F:ATP binding"/>
    <property type="evidence" value="ECO:0007669"/>
    <property type="project" value="UniProtKB-KW"/>
</dbReference>
<protein>
    <submittedName>
        <fullName evidence="1">Cobalt ABC transporter ATP-binding protein</fullName>
    </submittedName>
</protein>
<proteinExistence type="predicted"/>
<reference evidence="1 2" key="1">
    <citation type="submission" date="2006-12" db="EMBL/GenBank/DDBJ databases">
        <title>Bifidobacterium adolescentis complete genome sequence.</title>
        <authorList>
            <person name="Suzuki T."/>
            <person name="Tsuda Y."/>
            <person name="Kanou N."/>
            <person name="Inoue T."/>
            <person name="Kumazaki K."/>
            <person name="Nagano S."/>
            <person name="Hirai S."/>
            <person name="Tanaka K."/>
            <person name="Watanabe K."/>
        </authorList>
    </citation>
    <scope>NUCLEOTIDE SEQUENCE [LARGE SCALE GENOMIC DNA]</scope>
    <source>
        <strain evidence="2">ATCC 15703 / DSM 20083 / NCTC 11814 / E194a</strain>
    </source>
</reference>
<dbReference type="KEGG" id="bad:BAD_1277"/>
<evidence type="ECO:0000313" key="1">
    <source>
        <dbReference type="EMBL" id="BAF40058.1"/>
    </source>
</evidence>
<keyword evidence="1" id="KW-0067">ATP-binding</keyword>
<name>A1A2X5_BIFAA</name>
<sequence length="177" mass="20095">MSRGLGKVERELLDELERTGMVTVAPRELSAAEKEARRRAARSLDRKGLAAVRQNRGTNLLLTMRKAVDWDVRHGERALEKAQEKENEARKEGWNAWRAVRVADPSSRLDITKERQKNGPELRITVKSIRGGVDRIDMLLNDLESQLGSIWQFSLPTENKDGSVTFCATIVEKPRAY</sequence>
<dbReference type="AlphaFoldDB" id="A1A2X5"/>
<keyword evidence="2" id="KW-1185">Reference proteome</keyword>
<dbReference type="HOGENOM" id="CLU_1515022_0_0_11"/>
<dbReference type="EMBL" id="AP009256">
    <property type="protein sequence ID" value="BAF40058.1"/>
    <property type="molecule type" value="Genomic_DNA"/>
</dbReference>
<accession>A1A2X5</accession>
<evidence type="ECO:0000313" key="2">
    <source>
        <dbReference type="Proteomes" id="UP000008702"/>
    </source>
</evidence>
<keyword evidence="1" id="KW-0547">Nucleotide-binding</keyword>
<dbReference type="RefSeq" id="WP_011743599.1">
    <property type="nucleotide sequence ID" value="NC_008618.1"/>
</dbReference>
<dbReference type="Proteomes" id="UP000008702">
    <property type="component" value="Chromosome"/>
</dbReference>